<proteinExistence type="inferred from homology"/>
<feature type="domain" description="Metallo-beta-lactamase" evidence="7">
    <location>
        <begin position="176"/>
        <end position="371"/>
    </location>
</feature>
<evidence type="ECO:0000256" key="4">
    <source>
        <dbReference type="ARBA" id="ARBA00022884"/>
    </source>
</evidence>
<dbReference type="Gene3D" id="3.40.50.10710">
    <property type="entry name" value="Metallo-hydrolase/oxidoreductase"/>
    <property type="match status" value="1"/>
</dbReference>
<dbReference type="GO" id="GO:0005737">
    <property type="term" value="C:cytoplasm"/>
    <property type="evidence" value="ECO:0007669"/>
    <property type="project" value="UniProtKB-SubCell"/>
</dbReference>
<accession>A0A2H0ULM7</accession>
<keyword evidence="5" id="KW-0698">rRNA processing</keyword>
<dbReference type="EMBL" id="PFBD01000008">
    <property type="protein sequence ID" value="PIR87312.1"/>
    <property type="molecule type" value="Genomic_DNA"/>
</dbReference>
<evidence type="ECO:0000256" key="6">
    <source>
        <dbReference type="SAM" id="MobiDB-lite"/>
    </source>
</evidence>
<comment type="caution">
    <text evidence="8">The sequence shown here is derived from an EMBL/GenBank/DDBJ whole genome shotgun (WGS) entry which is preliminary data.</text>
</comment>
<dbReference type="PANTHER" id="PTHR43694:SF1">
    <property type="entry name" value="RIBONUCLEASE J"/>
    <property type="match status" value="1"/>
</dbReference>
<dbReference type="PANTHER" id="PTHR43694">
    <property type="entry name" value="RIBONUCLEASE J"/>
    <property type="match status" value="1"/>
</dbReference>
<reference evidence="9" key="1">
    <citation type="submission" date="2017-09" db="EMBL/GenBank/DDBJ databases">
        <title>Depth-based differentiation of microbial function through sediment-hosted aquifers and enrichment of novel symbionts in the deep terrestrial subsurface.</title>
        <authorList>
            <person name="Probst A.J."/>
            <person name="Ladd B."/>
            <person name="Jarett J.K."/>
            <person name="Geller-Mcgrath D.E."/>
            <person name="Sieber C.M.K."/>
            <person name="Emerson J.B."/>
            <person name="Anantharaman K."/>
            <person name="Thomas B.C."/>
            <person name="Malmstrom R."/>
            <person name="Stieglmeier M."/>
            <person name="Klingl A."/>
            <person name="Woyke T."/>
            <person name="Ryan C.M."/>
            <person name="Banfield J.F."/>
        </authorList>
    </citation>
    <scope>NUCLEOTIDE SEQUENCE [LARGE SCALE GENOMIC DNA]</scope>
</reference>
<keyword evidence="5" id="KW-0255">Endonuclease</keyword>
<dbReference type="Pfam" id="PF00753">
    <property type="entry name" value="Lactamase_B"/>
    <property type="match status" value="1"/>
</dbReference>
<dbReference type="GO" id="GO:0008270">
    <property type="term" value="F:zinc ion binding"/>
    <property type="evidence" value="ECO:0007669"/>
    <property type="project" value="InterPro"/>
</dbReference>
<sequence length="712" mass="79225">MLFYIEACNTTGFMNSDNTKNKGSLVPSEAEGILSGTPKVLSTANGRKKIPEPKRVIHIEGGRIVTRPNEQGVKQHGSRRRHTGDNRSTKTSTGGRQTGARNRQTVSPAAPNRGDRQPQRGGKDRGARRVPPRMGSLLSDHRLKAREGVLSEAEMARGLKPNTLYLVPLGGLEEIGRNCAFFEYNDEIIIIDMGIQFPEEETPGVDWIIPNTEYLSKHKKKIKGLIITHAHYDHFGAIPYVLEKLGNPTIYGTELVKAVVEKKLAEMPNVPKPKFHILKNHDKVKVSTNFSFEVFGVSHTVPDTTGIVLDTPAGKMVHFADFRVAYDAKGNADIAEFEWLGTQGVHSLMIDSTNADFEGNAVSEDTVVANLEKLFREAEGRIILSTFASMIERLDEIVQIAEKIGRKVIINGRSMKENLEIAKHLGYLKYKEGTVIPMEELRNVRDNKILILSTGAQGQENAGLMRIVLGEHKFIRVKPGDTVIFSSSVIPGNERSVQNLKDHFSRQGAIVHTNADLDIHTSGHSPGDDLALVAKLCRPKFIIPVHAHYYKRAANIRNMKKVGIQKERVILLDNGVVTEITKDSIKPTGQTVPAYYVLVDGLGVGDVEAVVMRDRRHLSEEGMVVIIATVSKKTGRLLKNPDIISRGFIHLKDNTRLINDVRDKLRNILDQTSSKDSGESDYTKTLIREQVGLFLYNKTQRRPMILPVLIEI</sequence>
<comment type="subcellular location">
    <subcellularLocation>
        <location evidence="5">Cytoplasm</location>
    </subcellularLocation>
</comment>
<dbReference type="GO" id="GO:0004521">
    <property type="term" value="F:RNA endonuclease activity"/>
    <property type="evidence" value="ECO:0007669"/>
    <property type="project" value="UniProtKB-UniRule"/>
</dbReference>
<evidence type="ECO:0000259" key="7">
    <source>
        <dbReference type="SMART" id="SM00849"/>
    </source>
</evidence>
<comment type="subunit">
    <text evidence="5">Homodimer, may be a subunit of the RNA degradosome.</text>
</comment>
<dbReference type="GO" id="GO:0006364">
    <property type="term" value="P:rRNA processing"/>
    <property type="evidence" value="ECO:0007669"/>
    <property type="project" value="UniProtKB-UniRule"/>
</dbReference>
<evidence type="ECO:0000256" key="2">
    <source>
        <dbReference type="ARBA" id="ARBA00022722"/>
    </source>
</evidence>
<dbReference type="Pfam" id="PF22505">
    <property type="entry name" value="RNase_J_b_CASP"/>
    <property type="match status" value="1"/>
</dbReference>
<dbReference type="InterPro" id="IPR030854">
    <property type="entry name" value="RNase_J_bac"/>
</dbReference>
<keyword evidence="2 5" id="KW-0540">Nuclease</keyword>
<feature type="binding site" evidence="5">
    <location>
        <begin position="520"/>
        <end position="524"/>
    </location>
    <ligand>
        <name>substrate</name>
    </ligand>
</feature>
<dbReference type="InterPro" id="IPR004613">
    <property type="entry name" value="RNase_J"/>
</dbReference>
<dbReference type="SUPFAM" id="SSF56281">
    <property type="entry name" value="Metallo-hydrolase/oxidoreductase"/>
    <property type="match status" value="1"/>
</dbReference>
<dbReference type="HAMAP" id="MF_01491">
    <property type="entry name" value="RNase_J_bact"/>
    <property type="match status" value="1"/>
</dbReference>
<dbReference type="NCBIfam" id="TIGR00649">
    <property type="entry name" value="MG423"/>
    <property type="match status" value="1"/>
</dbReference>
<evidence type="ECO:0000256" key="5">
    <source>
        <dbReference type="HAMAP-Rule" id="MF_01491"/>
    </source>
</evidence>
<dbReference type="InterPro" id="IPR036866">
    <property type="entry name" value="RibonucZ/Hydroxyglut_hydro"/>
</dbReference>
<evidence type="ECO:0000256" key="1">
    <source>
        <dbReference type="ARBA" id="ARBA00022490"/>
    </source>
</evidence>
<dbReference type="InterPro" id="IPR055132">
    <property type="entry name" value="RNase_J_b_CASP"/>
</dbReference>
<dbReference type="SMART" id="SM00849">
    <property type="entry name" value="Lactamase_B"/>
    <property type="match status" value="1"/>
</dbReference>
<protein>
    <recommendedName>
        <fullName evidence="5">Ribonuclease J</fullName>
        <shortName evidence="5">RNase J</shortName>
        <ecNumber evidence="5">3.1.-.-</ecNumber>
    </recommendedName>
</protein>
<feature type="region of interest" description="Disordered" evidence="6">
    <location>
        <begin position="60"/>
        <end position="135"/>
    </location>
</feature>
<feature type="compositionally biased region" description="Polar residues" evidence="6">
    <location>
        <begin position="89"/>
        <end position="107"/>
    </location>
</feature>
<dbReference type="InterPro" id="IPR042173">
    <property type="entry name" value="RNase_J_2"/>
</dbReference>
<dbReference type="AlphaFoldDB" id="A0A2H0ULM7"/>
<gene>
    <name evidence="5" type="primary">rnj</name>
    <name evidence="8" type="ORF">COU11_01005</name>
</gene>
<name>A0A2H0ULM7_9BACT</name>
<evidence type="ECO:0000256" key="3">
    <source>
        <dbReference type="ARBA" id="ARBA00022839"/>
    </source>
</evidence>
<feature type="compositionally biased region" description="Basic and acidic residues" evidence="6">
    <location>
        <begin position="113"/>
        <end position="127"/>
    </location>
</feature>
<dbReference type="Proteomes" id="UP000229526">
    <property type="component" value="Unassembled WGS sequence"/>
</dbReference>
<comment type="function">
    <text evidence="5">An RNase that has 5'-3' exonuclease and possibly endonuclease activity. Involved in maturation of rRNA and in some organisms also mRNA maturation and/or decay.</text>
</comment>
<dbReference type="EC" id="3.1.-.-" evidence="5"/>
<comment type="similarity">
    <text evidence="5">Belongs to the metallo-beta-lactamase superfamily. RNA-metabolizing metallo-beta-lactamase-like family. Bacterial RNase J subfamily.</text>
</comment>
<organism evidence="8 9">
    <name type="scientific">Candidatus Harrisonbacteria bacterium CG10_big_fil_rev_8_21_14_0_10_49_15</name>
    <dbReference type="NCBI Taxonomy" id="1974587"/>
    <lineage>
        <taxon>Bacteria</taxon>
        <taxon>Candidatus Harrisoniibacteriota</taxon>
    </lineage>
</organism>
<dbReference type="InterPro" id="IPR041636">
    <property type="entry name" value="RNase_J_C"/>
</dbReference>
<dbReference type="GO" id="GO:0003723">
    <property type="term" value="F:RNA binding"/>
    <property type="evidence" value="ECO:0007669"/>
    <property type="project" value="UniProtKB-UniRule"/>
</dbReference>
<dbReference type="Pfam" id="PF17770">
    <property type="entry name" value="RNase_J_C"/>
    <property type="match status" value="1"/>
</dbReference>
<dbReference type="Gene3D" id="3.10.20.580">
    <property type="match status" value="1"/>
</dbReference>
<keyword evidence="5" id="KW-0378">Hydrolase</keyword>
<dbReference type="CDD" id="cd07714">
    <property type="entry name" value="RNaseJ_MBL-fold"/>
    <property type="match status" value="1"/>
</dbReference>
<keyword evidence="4 5" id="KW-0694">RNA-binding</keyword>
<dbReference type="Gene3D" id="3.60.15.10">
    <property type="entry name" value="Ribonuclease Z/Hydroxyacylglutathione hydrolase-like"/>
    <property type="match status" value="1"/>
</dbReference>
<evidence type="ECO:0000313" key="8">
    <source>
        <dbReference type="EMBL" id="PIR87312.1"/>
    </source>
</evidence>
<keyword evidence="3 5" id="KW-0269">Exonuclease</keyword>
<evidence type="ECO:0000313" key="9">
    <source>
        <dbReference type="Proteomes" id="UP000229526"/>
    </source>
</evidence>
<dbReference type="GO" id="GO:0004534">
    <property type="term" value="F:5'-3' RNA exonuclease activity"/>
    <property type="evidence" value="ECO:0007669"/>
    <property type="project" value="UniProtKB-UniRule"/>
</dbReference>
<dbReference type="InterPro" id="IPR001279">
    <property type="entry name" value="Metallo-B-lactamas"/>
</dbReference>
<keyword evidence="1 5" id="KW-0963">Cytoplasm</keyword>